<evidence type="ECO:0000313" key="2">
    <source>
        <dbReference type="Proteomes" id="UP000664398"/>
    </source>
</evidence>
<name>A0A939RXV1_9MICO</name>
<reference evidence="1" key="1">
    <citation type="submission" date="2021-03" db="EMBL/GenBank/DDBJ databases">
        <title>Leucobacter chromiisoli sp. nov., isolated from chromium-containing soil of chemical plant.</title>
        <authorList>
            <person name="Xu Z."/>
        </authorList>
    </citation>
    <scope>NUCLEOTIDE SEQUENCE</scope>
    <source>
        <strain evidence="1">A2</strain>
    </source>
</reference>
<comment type="caution">
    <text evidence="1">The sequence shown here is derived from an EMBL/GenBank/DDBJ whole genome shotgun (WGS) entry which is preliminary data.</text>
</comment>
<dbReference type="RefSeq" id="WP_208047008.1">
    <property type="nucleotide sequence ID" value="NZ_JAGDYL010000040.1"/>
</dbReference>
<proteinExistence type="predicted"/>
<dbReference type="EMBL" id="JAGDYL010000040">
    <property type="protein sequence ID" value="MBO1806557.1"/>
    <property type="molecule type" value="Genomic_DNA"/>
</dbReference>
<organism evidence="1 2">
    <name type="scientific">Leucobacter ruminantium</name>
    <dbReference type="NCBI Taxonomy" id="1289170"/>
    <lineage>
        <taxon>Bacteria</taxon>
        <taxon>Bacillati</taxon>
        <taxon>Actinomycetota</taxon>
        <taxon>Actinomycetes</taxon>
        <taxon>Micrococcales</taxon>
        <taxon>Microbacteriaceae</taxon>
        <taxon>Leucobacter</taxon>
    </lineage>
</organism>
<dbReference type="AlphaFoldDB" id="A0A939RXV1"/>
<evidence type="ECO:0000313" key="1">
    <source>
        <dbReference type="EMBL" id="MBO1806557.1"/>
    </source>
</evidence>
<dbReference type="Proteomes" id="UP000664398">
    <property type="component" value="Unassembled WGS sequence"/>
</dbReference>
<accession>A0A939RXV1</accession>
<sequence length="72" mass="7666">MPLLGPWNSLRGAVDFVAAVAPRRVFPIHDVHLSTTGYALFWNLITKSADAAGIESLEVVQGEPFFPIGSGG</sequence>
<protein>
    <submittedName>
        <fullName evidence="1">Uncharacterized protein</fullName>
    </submittedName>
</protein>
<keyword evidence="2" id="KW-1185">Reference proteome</keyword>
<gene>
    <name evidence="1" type="ORF">J4H91_14725</name>
</gene>